<keyword evidence="1" id="KW-0560">Oxidoreductase</keyword>
<feature type="domain" description="Sulfatase-modifying factor enzyme-like" evidence="4">
    <location>
        <begin position="182"/>
        <end position="312"/>
    </location>
</feature>
<dbReference type="Pfam" id="PF03781">
    <property type="entry name" value="FGE-sulfatase"/>
    <property type="match status" value="2"/>
</dbReference>
<keyword evidence="2" id="KW-0408">Iron</keyword>
<dbReference type="InterPro" id="IPR024775">
    <property type="entry name" value="DinB-like"/>
</dbReference>
<evidence type="ECO:0000259" key="4">
    <source>
        <dbReference type="Pfam" id="PF03781"/>
    </source>
</evidence>
<dbReference type="InterPro" id="IPR016187">
    <property type="entry name" value="CTDL_fold"/>
</dbReference>
<evidence type="ECO:0000313" key="7">
    <source>
        <dbReference type="Proteomes" id="UP001058860"/>
    </source>
</evidence>
<dbReference type="Gene3D" id="3.90.1580.10">
    <property type="entry name" value="paralog of FGE (formylglycine-generating enzyme)"/>
    <property type="match status" value="1"/>
</dbReference>
<dbReference type="NCBIfam" id="TIGR03440">
    <property type="entry name" value="egtB_TIGR03440"/>
    <property type="match status" value="1"/>
</dbReference>
<reference evidence="7" key="1">
    <citation type="submission" date="2021-11" db="EMBL/GenBank/DDBJ databases">
        <title>Cultivation dependent microbiological survey of springs from the worlds oldest radium mine currently devoted to the extraction of radon-saturated water.</title>
        <authorList>
            <person name="Kapinusova G."/>
            <person name="Smrhova T."/>
            <person name="Strejcek M."/>
            <person name="Suman J."/>
            <person name="Jani K."/>
            <person name="Pajer P."/>
            <person name="Uhlik O."/>
        </authorList>
    </citation>
    <scope>NUCLEOTIDE SEQUENCE [LARGE SCALE GENOMIC DNA]</scope>
    <source>
        <strain evidence="7">J379</strain>
    </source>
</reference>
<proteinExistence type="predicted"/>
<dbReference type="PANTHER" id="PTHR23150">
    <property type="entry name" value="SULFATASE MODIFYING FACTOR 1, 2"/>
    <property type="match status" value="1"/>
</dbReference>
<dbReference type="Pfam" id="PF12867">
    <property type="entry name" value="DinB_2"/>
    <property type="match status" value="1"/>
</dbReference>
<dbReference type="SUPFAM" id="SSF56436">
    <property type="entry name" value="C-type lectin-like"/>
    <property type="match status" value="1"/>
</dbReference>
<dbReference type="RefSeq" id="WP_353866492.1">
    <property type="nucleotide sequence ID" value="NZ_CP088295.1"/>
</dbReference>
<evidence type="ECO:0000256" key="1">
    <source>
        <dbReference type="ARBA" id="ARBA00023002"/>
    </source>
</evidence>
<accession>A0ABY5PMX4</accession>
<keyword evidence="7" id="KW-1185">Reference proteome</keyword>
<evidence type="ECO:0000313" key="6">
    <source>
        <dbReference type="EMBL" id="UUY06061.1"/>
    </source>
</evidence>
<dbReference type="SUPFAM" id="SSF109854">
    <property type="entry name" value="DinB/YfiT-like putative metalloenzymes"/>
    <property type="match status" value="1"/>
</dbReference>
<sequence length="416" mass="45907">MSSVTTSPGSATGARLAERLQETRRRTLALVASIDDARLQRQHHPLMSPLVWDLAHIAAYADLWLSRADGAPAPLRPEVFALYDAFEQPRAVRGDLPLLDPTQARAYLQATLERACDAVLTADLGADAPRLHAGGFLWDLLIEHEEQHRETMLQALALAPAGWITPERAPLPARSGAADGLADLPGGVVEIGARTGFAYDNELPAATVELAPFRLDRGPVTAGAWRAFMDDGGYARRSLWTDAGWAWRAEQGIVRPLFWTEDDTAVRRFDRIEELRDDEPVLHVSAHEADAFARWRGARLPTEAEWEHAAALHPTEDPVLGGRTFGPAPTSPGDGTDVRGLIGDAWEWTSTEFTGYPGFAPFPYPEYSEVFFDRGYRVLRGGSWATAPCVARPTFRNWDRPERRQIFAGLRCAESV</sequence>
<dbReference type="InterPro" id="IPR034660">
    <property type="entry name" value="DinB/YfiT-like"/>
</dbReference>
<organism evidence="6 7">
    <name type="scientific">Svornostia abyssi</name>
    <dbReference type="NCBI Taxonomy" id="2898438"/>
    <lineage>
        <taxon>Bacteria</taxon>
        <taxon>Bacillati</taxon>
        <taxon>Actinomycetota</taxon>
        <taxon>Thermoleophilia</taxon>
        <taxon>Solirubrobacterales</taxon>
        <taxon>Baekduiaceae</taxon>
        <taxon>Svornostia</taxon>
    </lineage>
</organism>
<dbReference type="EMBL" id="CP088295">
    <property type="protein sequence ID" value="UUY06061.1"/>
    <property type="molecule type" value="Genomic_DNA"/>
</dbReference>
<dbReference type="PANTHER" id="PTHR23150:SF36">
    <property type="entry name" value="HERCYNINE OXYGENASE"/>
    <property type="match status" value="1"/>
</dbReference>
<dbReference type="InterPro" id="IPR042095">
    <property type="entry name" value="SUMF_sf"/>
</dbReference>
<name>A0ABY5PMX4_9ACTN</name>
<protein>
    <submittedName>
        <fullName evidence="6">Ergothioneine biosynthesis protein EgtB</fullName>
    </submittedName>
</protein>
<comment type="pathway">
    <text evidence="3">Amino-acid biosynthesis; ergothioneine biosynthesis.</text>
</comment>
<dbReference type="Gene3D" id="1.20.120.450">
    <property type="entry name" value="dinb family like domain"/>
    <property type="match status" value="1"/>
</dbReference>
<dbReference type="InterPro" id="IPR017806">
    <property type="entry name" value="EgtB"/>
</dbReference>
<evidence type="ECO:0000256" key="2">
    <source>
        <dbReference type="ARBA" id="ARBA00023004"/>
    </source>
</evidence>
<dbReference type="InterPro" id="IPR051043">
    <property type="entry name" value="Sulfatase_Mod_Factor_Kinase"/>
</dbReference>
<dbReference type="Proteomes" id="UP001058860">
    <property type="component" value="Chromosome"/>
</dbReference>
<evidence type="ECO:0000259" key="5">
    <source>
        <dbReference type="Pfam" id="PF12867"/>
    </source>
</evidence>
<gene>
    <name evidence="6" type="primary">egtB</name>
    <name evidence="6" type="ORF">LRS13_11265</name>
</gene>
<dbReference type="InterPro" id="IPR005532">
    <property type="entry name" value="SUMF_dom"/>
</dbReference>
<feature type="domain" description="Sulfatase-modifying factor enzyme-like" evidence="4">
    <location>
        <begin position="332"/>
        <end position="413"/>
    </location>
</feature>
<feature type="domain" description="DinB-like" evidence="5">
    <location>
        <begin position="20"/>
        <end position="152"/>
    </location>
</feature>
<evidence type="ECO:0000256" key="3">
    <source>
        <dbReference type="ARBA" id="ARBA00037882"/>
    </source>
</evidence>